<gene>
    <name evidence="18" type="primary">TFAM</name>
    <name evidence="18" type="synonym">tfam</name>
</gene>
<feature type="chain" id="PRO_5025565547" description="Transcription factor A, mitochondrial" evidence="16">
    <location>
        <begin position="22"/>
        <end position="287"/>
    </location>
</feature>
<dbReference type="SMART" id="SM00398">
    <property type="entry name" value="HMG"/>
    <property type="match status" value="2"/>
</dbReference>
<feature type="region of interest" description="Disordered" evidence="15">
    <location>
        <begin position="126"/>
        <end position="164"/>
    </location>
</feature>
<name>A0A669BW65_ORENI</name>
<comment type="subcellular location">
    <subcellularLocation>
        <location evidence="1">Mitochondrion matrix</location>
        <location evidence="1">Mitochondrion nucleoid</location>
    </subcellularLocation>
</comment>
<evidence type="ECO:0000256" key="1">
    <source>
        <dbReference type="ARBA" id="ARBA00004436"/>
    </source>
</evidence>
<feature type="compositionally biased region" description="Basic residues" evidence="15">
    <location>
        <begin position="136"/>
        <end position="149"/>
    </location>
</feature>
<dbReference type="SUPFAM" id="SSF47095">
    <property type="entry name" value="HMG-box"/>
    <property type="match status" value="2"/>
</dbReference>
<dbReference type="OMA" id="YMQLAED"/>
<dbReference type="AlphaFoldDB" id="A0A669BW65"/>
<evidence type="ECO:0000256" key="10">
    <source>
        <dbReference type="ARBA" id="ARBA00023271"/>
    </source>
</evidence>
<dbReference type="GO" id="GO:0006357">
    <property type="term" value="P:regulation of transcription by RNA polymerase II"/>
    <property type="evidence" value="ECO:0007669"/>
    <property type="project" value="TreeGrafter"/>
</dbReference>
<dbReference type="InParanoid" id="A0A669BW65"/>
<dbReference type="Gene3D" id="1.10.30.10">
    <property type="entry name" value="High mobility group box domain"/>
    <property type="match status" value="2"/>
</dbReference>
<feature type="DNA-binding region" description="HMG box" evidence="14">
    <location>
        <begin position="157"/>
        <end position="221"/>
    </location>
</feature>
<comment type="function">
    <text evidence="12">Binds to the mitochondrial light strand promoter and functions in mitochondrial transcription regulation. Component of the mitochondrial transcription initiation complex, composed at least of TFB2M, TFAM and POLRMT that is required for basal transcription of mitochondrial DNA. In this complex, TFAM recruits POLRMT to a specific promoter whereas TFB2M induces structural changes in POLRMT to enable promoter opening and trapping of the DNA non-template strand. Required for accurate and efficient promoter recognition by the mitochondrial RNA polymerase. Promotes transcription initiation from the HSP1 and the light strand promoter by binding immediately upstream of transcriptional start sites. Is able to unwind DNA. Bends the mitochondrial light strand promoter DNA into a U-turn shape via its HMG boxes. Required for maintenance of normal levels of mitochondrial DNA. May play a role in organizing and compacting mitochondrial DNA.</text>
</comment>
<dbReference type="PANTHER" id="PTHR48112:SF36">
    <property type="entry name" value="TRANSCRIPTION FACTOR A, MITOCHONDRIAL"/>
    <property type="match status" value="1"/>
</dbReference>
<dbReference type="GO" id="GO:0005634">
    <property type="term" value="C:nucleus"/>
    <property type="evidence" value="ECO:0007669"/>
    <property type="project" value="UniProtKB-UniRule"/>
</dbReference>
<sequence>MAPYLLTAGVSLLAKSFSVLSCTGSLARCTSVLPSAFFSPVKCLTSEARSPPKRPLNGYMRYVQQQKPIVARQNPEIKAVDLIKTIAQQWRSMSPEQKQPFQEASLRAREQFKVDLERYQAQLTPAQLQQQAQEKRQRRAKRKAIRKKRELTNLGKPKRPRSPFNIFMSEHFEEAKGITSQAKMKSLLEDWRNLFSHQKKVYTQLAEDDKIRYKNEMKSWEDHMVEIGREDLIREQTLSIKKRAAKAKKVTKKAKTVKKATGTSKPSKKTTKSRSAKTVSPPSTKKT</sequence>
<dbReference type="GeneTree" id="ENSGT00440000039001"/>
<dbReference type="InterPro" id="IPR036910">
    <property type="entry name" value="HMG_box_dom_sf"/>
</dbReference>
<dbReference type="Pfam" id="PF00505">
    <property type="entry name" value="HMG_box"/>
    <property type="match status" value="2"/>
</dbReference>
<keyword evidence="14" id="KW-0539">Nucleus</keyword>
<evidence type="ECO:0000256" key="15">
    <source>
        <dbReference type="SAM" id="MobiDB-lite"/>
    </source>
</evidence>
<keyword evidence="9" id="KW-0804">Transcription</keyword>
<protein>
    <recommendedName>
        <fullName evidence="11">Transcription factor A, mitochondrial</fullName>
    </recommendedName>
</protein>
<evidence type="ECO:0000256" key="3">
    <source>
        <dbReference type="ARBA" id="ARBA00022737"/>
    </source>
</evidence>
<dbReference type="FunFam" id="1.10.30.10:FF:000043">
    <property type="entry name" value="Transcription factor A, mitochondrial"/>
    <property type="match status" value="1"/>
</dbReference>
<evidence type="ECO:0000256" key="8">
    <source>
        <dbReference type="ARBA" id="ARBA00023159"/>
    </source>
</evidence>
<dbReference type="SMR" id="A0A669BW65"/>
<dbReference type="CDD" id="cd21987">
    <property type="entry name" value="HMG-box_TFAM_rpt2"/>
    <property type="match status" value="1"/>
</dbReference>
<feature type="signal peptide" evidence="16">
    <location>
        <begin position="1"/>
        <end position="21"/>
    </location>
</feature>
<evidence type="ECO:0000256" key="12">
    <source>
        <dbReference type="ARBA" id="ARBA00045216"/>
    </source>
</evidence>
<dbReference type="GO" id="GO:0003677">
    <property type="term" value="F:DNA binding"/>
    <property type="evidence" value="ECO:0007669"/>
    <property type="project" value="UniProtKB-UniRule"/>
</dbReference>
<evidence type="ECO:0000256" key="4">
    <source>
        <dbReference type="ARBA" id="ARBA00022946"/>
    </source>
</evidence>
<evidence type="ECO:0000313" key="19">
    <source>
        <dbReference type="Proteomes" id="UP000005207"/>
    </source>
</evidence>
<dbReference type="GO" id="GO:0042645">
    <property type="term" value="C:mitochondrial nucleoid"/>
    <property type="evidence" value="ECO:0007669"/>
    <property type="project" value="UniProtKB-SubCell"/>
</dbReference>
<evidence type="ECO:0000256" key="2">
    <source>
        <dbReference type="ARBA" id="ARBA00022553"/>
    </source>
</evidence>
<keyword evidence="5" id="KW-0805">Transcription regulation</keyword>
<dbReference type="PROSITE" id="PS50118">
    <property type="entry name" value="HMG_BOX_2"/>
    <property type="match status" value="2"/>
</dbReference>
<dbReference type="CTD" id="7019"/>
<accession>A0A669BW65</accession>
<dbReference type="InterPro" id="IPR050342">
    <property type="entry name" value="HMGB"/>
</dbReference>
<proteinExistence type="predicted"/>
<evidence type="ECO:0000256" key="5">
    <source>
        <dbReference type="ARBA" id="ARBA00023015"/>
    </source>
</evidence>
<evidence type="ECO:0000256" key="13">
    <source>
        <dbReference type="ARBA" id="ARBA00046467"/>
    </source>
</evidence>
<comment type="subunit">
    <text evidence="13">Monomer; binds DNA as a monomer. Homodimer. Component of the mitochondrial transcription initiation complex, composed at least of TFB2M, TFAM and POLRMT. In this complex TFAM recruits POLRMT to the promoter whereas TFB2M induces structural changes in POLRMT to enable promoter opening and trapping of the DNA non-template strand. Upon metabolic stress, forms a complex composed of FOXO3, SIRT3, TFAM and POLRMT. Interacts with TFB1M and TFB2M. Interacts with CLPX; this enhances DNA-binding.</text>
</comment>
<keyword evidence="3" id="KW-0677">Repeat</keyword>
<feature type="DNA-binding region" description="HMG box" evidence="14">
    <location>
        <begin position="52"/>
        <end position="120"/>
    </location>
</feature>
<keyword evidence="2" id="KW-0597">Phosphoprotein</keyword>
<keyword evidence="19" id="KW-1185">Reference proteome</keyword>
<feature type="compositionally biased region" description="Basic residues" evidence="15">
    <location>
        <begin position="266"/>
        <end position="275"/>
    </location>
</feature>
<feature type="domain" description="HMG box" evidence="17">
    <location>
        <begin position="52"/>
        <end position="120"/>
    </location>
</feature>
<evidence type="ECO:0000256" key="16">
    <source>
        <dbReference type="SAM" id="SignalP"/>
    </source>
</evidence>
<dbReference type="Ensembl" id="ENSONIT00000044769.1">
    <property type="protein sequence ID" value="ENSONIP00000039747.1"/>
    <property type="gene ID" value="ENSONIG00000007279.2"/>
</dbReference>
<dbReference type="GeneID" id="100692016"/>
<keyword evidence="10" id="KW-1135">Mitochondrion nucleoid</keyword>
<dbReference type="Proteomes" id="UP000005207">
    <property type="component" value="Unplaced"/>
</dbReference>
<keyword evidence="16" id="KW-0732">Signal</keyword>
<dbReference type="PANTHER" id="PTHR48112">
    <property type="entry name" value="HIGH MOBILITY GROUP PROTEIN DSP1"/>
    <property type="match status" value="1"/>
</dbReference>
<dbReference type="OrthoDB" id="5550281at2759"/>
<reference evidence="18" key="1">
    <citation type="submission" date="2025-08" db="UniProtKB">
        <authorList>
            <consortium name="Ensembl"/>
        </authorList>
    </citation>
    <scope>IDENTIFICATION</scope>
</reference>
<keyword evidence="4" id="KW-0809">Transit peptide</keyword>
<evidence type="ECO:0000256" key="14">
    <source>
        <dbReference type="PROSITE-ProRule" id="PRU00267"/>
    </source>
</evidence>
<dbReference type="KEGG" id="onl:100692016"/>
<organism evidence="18 19">
    <name type="scientific">Oreochromis niloticus</name>
    <name type="common">Nile tilapia</name>
    <name type="synonym">Tilapia nilotica</name>
    <dbReference type="NCBI Taxonomy" id="8128"/>
    <lineage>
        <taxon>Eukaryota</taxon>
        <taxon>Metazoa</taxon>
        <taxon>Chordata</taxon>
        <taxon>Craniata</taxon>
        <taxon>Vertebrata</taxon>
        <taxon>Euteleostomi</taxon>
        <taxon>Actinopterygii</taxon>
        <taxon>Neopterygii</taxon>
        <taxon>Teleostei</taxon>
        <taxon>Neoteleostei</taxon>
        <taxon>Acanthomorphata</taxon>
        <taxon>Ovalentaria</taxon>
        <taxon>Cichlomorphae</taxon>
        <taxon>Cichliformes</taxon>
        <taxon>Cichlidae</taxon>
        <taxon>African cichlids</taxon>
        <taxon>Pseudocrenilabrinae</taxon>
        <taxon>Oreochromini</taxon>
        <taxon>Oreochromis</taxon>
    </lineage>
</organism>
<evidence type="ECO:0000256" key="7">
    <source>
        <dbReference type="ARBA" id="ARBA00023128"/>
    </source>
</evidence>
<evidence type="ECO:0000256" key="6">
    <source>
        <dbReference type="ARBA" id="ARBA00023125"/>
    </source>
</evidence>
<feature type="compositionally biased region" description="Basic residues" evidence="15">
    <location>
        <begin position="244"/>
        <end position="258"/>
    </location>
</feature>
<dbReference type="InterPro" id="IPR009071">
    <property type="entry name" value="HMG_box_dom"/>
</dbReference>
<feature type="domain" description="HMG box" evidence="17">
    <location>
        <begin position="157"/>
        <end position="221"/>
    </location>
</feature>
<evidence type="ECO:0000313" key="18">
    <source>
        <dbReference type="Ensembl" id="ENSONIP00000039747.1"/>
    </source>
</evidence>
<keyword evidence="6 14" id="KW-0238">DNA-binding</keyword>
<evidence type="ECO:0000256" key="11">
    <source>
        <dbReference type="ARBA" id="ARBA00040582"/>
    </source>
</evidence>
<feature type="region of interest" description="Disordered" evidence="15">
    <location>
        <begin position="244"/>
        <end position="287"/>
    </location>
</feature>
<dbReference type="RefSeq" id="XP_003454100.1">
    <property type="nucleotide sequence ID" value="XM_003454052.5"/>
</dbReference>
<evidence type="ECO:0000256" key="9">
    <source>
        <dbReference type="ARBA" id="ARBA00023163"/>
    </source>
</evidence>
<keyword evidence="7" id="KW-0496">Mitochondrion</keyword>
<evidence type="ECO:0000259" key="17">
    <source>
        <dbReference type="PROSITE" id="PS50118"/>
    </source>
</evidence>
<reference evidence="18" key="2">
    <citation type="submission" date="2025-09" db="UniProtKB">
        <authorList>
            <consortium name="Ensembl"/>
        </authorList>
    </citation>
    <scope>IDENTIFICATION</scope>
</reference>
<keyword evidence="8" id="KW-0010">Activator</keyword>